<evidence type="ECO:0000313" key="1">
    <source>
        <dbReference type="EMBL" id="GFO12265.1"/>
    </source>
</evidence>
<dbReference type="EMBL" id="BLXT01004391">
    <property type="protein sequence ID" value="GFO12265.1"/>
    <property type="molecule type" value="Genomic_DNA"/>
</dbReference>
<evidence type="ECO:0000313" key="2">
    <source>
        <dbReference type="Proteomes" id="UP000735302"/>
    </source>
</evidence>
<accession>A0AAV4AV91</accession>
<organism evidence="1 2">
    <name type="scientific">Plakobranchus ocellatus</name>
    <dbReference type="NCBI Taxonomy" id="259542"/>
    <lineage>
        <taxon>Eukaryota</taxon>
        <taxon>Metazoa</taxon>
        <taxon>Spiralia</taxon>
        <taxon>Lophotrochozoa</taxon>
        <taxon>Mollusca</taxon>
        <taxon>Gastropoda</taxon>
        <taxon>Heterobranchia</taxon>
        <taxon>Euthyneura</taxon>
        <taxon>Panpulmonata</taxon>
        <taxon>Sacoglossa</taxon>
        <taxon>Placobranchoidea</taxon>
        <taxon>Plakobranchidae</taxon>
        <taxon>Plakobranchus</taxon>
    </lineage>
</organism>
<dbReference type="Proteomes" id="UP000735302">
    <property type="component" value="Unassembled WGS sequence"/>
</dbReference>
<gene>
    <name evidence="1" type="ORF">PoB_003877000</name>
</gene>
<protein>
    <submittedName>
        <fullName evidence="1">Uncharacterized protein</fullName>
    </submittedName>
</protein>
<comment type="caution">
    <text evidence="1">The sequence shown here is derived from an EMBL/GenBank/DDBJ whole genome shotgun (WGS) entry which is preliminary data.</text>
</comment>
<dbReference type="AlphaFoldDB" id="A0AAV4AV91"/>
<proteinExistence type="predicted"/>
<keyword evidence="2" id="KW-1185">Reference proteome</keyword>
<name>A0AAV4AV91_9GAST</name>
<sequence>MKKIKQVKQLKYLGYLVTSDDPAGGIRISSLTIDLLSTSSLRDPNQLPHNLPPFNVQLQLEGSESVPSQFTSFQHPAGGIRIKFPHNRPPFNIQIEGSRPVPSQFTSFQDPARGIRISSLKIELLSTSILRDLNQFPHNLPPLNIQLEESESSSLTIDLLSTSSWRDQKQFPHNLSPFKIMLEGSE</sequence>
<reference evidence="1 2" key="1">
    <citation type="journal article" date="2021" name="Elife">
        <title>Chloroplast acquisition without the gene transfer in kleptoplastic sea slugs, Plakobranchus ocellatus.</title>
        <authorList>
            <person name="Maeda T."/>
            <person name="Takahashi S."/>
            <person name="Yoshida T."/>
            <person name="Shimamura S."/>
            <person name="Takaki Y."/>
            <person name="Nagai Y."/>
            <person name="Toyoda A."/>
            <person name="Suzuki Y."/>
            <person name="Arimoto A."/>
            <person name="Ishii H."/>
            <person name="Satoh N."/>
            <person name="Nishiyama T."/>
            <person name="Hasebe M."/>
            <person name="Maruyama T."/>
            <person name="Minagawa J."/>
            <person name="Obokata J."/>
            <person name="Shigenobu S."/>
        </authorList>
    </citation>
    <scope>NUCLEOTIDE SEQUENCE [LARGE SCALE GENOMIC DNA]</scope>
</reference>